<dbReference type="PANTHER" id="PTHR23053:SF0">
    <property type="entry name" value="HYDROCEPHALUS-INDUCING PROTEIN HOMOLOG"/>
    <property type="match status" value="1"/>
</dbReference>
<dbReference type="GO" id="GO:0005930">
    <property type="term" value="C:axoneme"/>
    <property type="evidence" value="ECO:0007669"/>
    <property type="project" value="TreeGrafter"/>
</dbReference>
<sequence>EAAYNIVLEPQKFELQPLESVDFSLKVFSSRPQKITFNLKCFTVIDNHGHKRLIKECAVSAEFIQPMVEIIPNPVGFRILKVPDEILREVSQDILIKNTSEIPTTFLLTIDPPFFFRPHGSTTQQLV</sequence>
<protein>
    <submittedName>
        <fullName evidence="1">ASH domain-containing protein</fullName>
    </submittedName>
</protein>
<dbReference type="WBParaSite" id="MCU_003592-RA">
    <property type="protein sequence ID" value="MCU_003592-RA"/>
    <property type="gene ID" value="MCU_003592"/>
</dbReference>
<name>A0A5K3EYW5_MESCO</name>
<dbReference type="PANTHER" id="PTHR23053">
    <property type="entry name" value="DLEC1 DELETED IN LUNG AND ESOPHAGEAL CANCER 1"/>
    <property type="match status" value="1"/>
</dbReference>
<evidence type="ECO:0000313" key="1">
    <source>
        <dbReference type="WBParaSite" id="MCU_003592-RA"/>
    </source>
</evidence>
<reference evidence="1" key="1">
    <citation type="submission" date="2019-11" db="UniProtKB">
        <authorList>
            <consortium name="WormBaseParasite"/>
        </authorList>
    </citation>
    <scope>IDENTIFICATION</scope>
</reference>
<organism evidence="1">
    <name type="scientific">Mesocestoides corti</name>
    <name type="common">Flatworm</name>
    <dbReference type="NCBI Taxonomy" id="53468"/>
    <lineage>
        <taxon>Eukaryota</taxon>
        <taxon>Metazoa</taxon>
        <taxon>Spiralia</taxon>
        <taxon>Lophotrochozoa</taxon>
        <taxon>Platyhelminthes</taxon>
        <taxon>Cestoda</taxon>
        <taxon>Eucestoda</taxon>
        <taxon>Cyclophyllidea</taxon>
        <taxon>Mesocestoididae</taxon>
        <taxon>Mesocestoides</taxon>
    </lineage>
</organism>
<dbReference type="GO" id="GO:1904158">
    <property type="term" value="P:axonemal central apparatus assembly"/>
    <property type="evidence" value="ECO:0007669"/>
    <property type="project" value="TreeGrafter"/>
</dbReference>
<dbReference type="AlphaFoldDB" id="A0A5K3EYW5"/>
<dbReference type="InterPro" id="IPR033305">
    <property type="entry name" value="Hydin-like"/>
</dbReference>
<accession>A0A5K3EYW5</accession>
<dbReference type="GO" id="GO:0003341">
    <property type="term" value="P:cilium movement"/>
    <property type="evidence" value="ECO:0007669"/>
    <property type="project" value="TreeGrafter"/>
</dbReference>
<proteinExistence type="predicted"/>